<dbReference type="AlphaFoldDB" id="A0A139I2L1"/>
<sequence length="154" mass="16844">MTLTVDVPVNCGAGRPVKSLQGVPVMVLESLIGFGCAKGLCLLSDRALWLSTQNLQQSSSIFDPVVFVHKTDFKPPRCCFPFCDQGCESVMTTTTEAQAGDLIVQLQTSIDRTKSDSRLNTKTTGYERLNIMKIAQGDLKKATRPRLKILATGY</sequence>
<accession>A0A139I2L1</accession>
<evidence type="ECO:0000313" key="1">
    <source>
        <dbReference type="EMBL" id="KXT08943.1"/>
    </source>
</evidence>
<protein>
    <submittedName>
        <fullName evidence="1">Uncharacterized protein</fullName>
    </submittedName>
</protein>
<dbReference type="OrthoDB" id="3649093at2759"/>
<dbReference type="EMBL" id="LFZO01000388">
    <property type="protein sequence ID" value="KXT08943.1"/>
    <property type="molecule type" value="Genomic_DNA"/>
</dbReference>
<keyword evidence="2" id="KW-1185">Reference proteome</keyword>
<gene>
    <name evidence="1" type="ORF">AC579_10304</name>
</gene>
<name>A0A139I2L1_9PEZI</name>
<comment type="caution">
    <text evidence="1">The sequence shown here is derived from an EMBL/GenBank/DDBJ whole genome shotgun (WGS) entry which is preliminary data.</text>
</comment>
<evidence type="ECO:0000313" key="2">
    <source>
        <dbReference type="Proteomes" id="UP000073492"/>
    </source>
</evidence>
<proteinExistence type="predicted"/>
<organism evidence="1 2">
    <name type="scientific">Pseudocercospora musae</name>
    <dbReference type="NCBI Taxonomy" id="113226"/>
    <lineage>
        <taxon>Eukaryota</taxon>
        <taxon>Fungi</taxon>
        <taxon>Dikarya</taxon>
        <taxon>Ascomycota</taxon>
        <taxon>Pezizomycotina</taxon>
        <taxon>Dothideomycetes</taxon>
        <taxon>Dothideomycetidae</taxon>
        <taxon>Mycosphaerellales</taxon>
        <taxon>Mycosphaerellaceae</taxon>
        <taxon>Pseudocercospora</taxon>
    </lineage>
</organism>
<reference evidence="1 2" key="1">
    <citation type="submission" date="2015-07" db="EMBL/GenBank/DDBJ databases">
        <title>Comparative genomics of the Sigatoka disease complex on banana suggests a link between parallel evolutionary changes in Pseudocercospora fijiensis and Pseudocercospora eumusae and increased virulence on the banana host.</title>
        <authorList>
            <person name="Chang T.-C."/>
            <person name="Salvucci A."/>
            <person name="Crous P.W."/>
            <person name="Stergiopoulos I."/>
        </authorList>
    </citation>
    <scope>NUCLEOTIDE SEQUENCE [LARGE SCALE GENOMIC DNA]</scope>
    <source>
        <strain evidence="1 2">CBS 116634</strain>
    </source>
</reference>
<dbReference type="Proteomes" id="UP000073492">
    <property type="component" value="Unassembled WGS sequence"/>
</dbReference>